<name>A0ACD5WUE3_AVESA</name>
<dbReference type="EnsemblPlants" id="AVESA.00010b.r2.4CG1276410.1">
    <property type="protein sequence ID" value="AVESA.00010b.r2.4CG1276410.1.CDS"/>
    <property type="gene ID" value="AVESA.00010b.r2.4CG1276410"/>
</dbReference>
<reference evidence="1" key="2">
    <citation type="submission" date="2025-09" db="UniProtKB">
        <authorList>
            <consortium name="EnsemblPlants"/>
        </authorList>
    </citation>
    <scope>IDENTIFICATION</scope>
</reference>
<reference evidence="1" key="1">
    <citation type="submission" date="2021-05" db="EMBL/GenBank/DDBJ databases">
        <authorList>
            <person name="Scholz U."/>
            <person name="Mascher M."/>
            <person name="Fiebig A."/>
        </authorList>
    </citation>
    <scope>NUCLEOTIDE SEQUENCE [LARGE SCALE GENOMIC DNA]</scope>
</reference>
<protein>
    <submittedName>
        <fullName evidence="1">Uncharacterized protein</fullName>
    </submittedName>
</protein>
<organism evidence="1 2">
    <name type="scientific">Avena sativa</name>
    <name type="common">Oat</name>
    <dbReference type="NCBI Taxonomy" id="4498"/>
    <lineage>
        <taxon>Eukaryota</taxon>
        <taxon>Viridiplantae</taxon>
        <taxon>Streptophyta</taxon>
        <taxon>Embryophyta</taxon>
        <taxon>Tracheophyta</taxon>
        <taxon>Spermatophyta</taxon>
        <taxon>Magnoliopsida</taxon>
        <taxon>Liliopsida</taxon>
        <taxon>Poales</taxon>
        <taxon>Poaceae</taxon>
        <taxon>BOP clade</taxon>
        <taxon>Pooideae</taxon>
        <taxon>Poodae</taxon>
        <taxon>Poeae</taxon>
        <taxon>Poeae Chloroplast Group 1 (Aveneae type)</taxon>
        <taxon>Aveninae</taxon>
        <taxon>Avena</taxon>
    </lineage>
</organism>
<proteinExistence type="predicted"/>
<accession>A0ACD5WUE3</accession>
<evidence type="ECO:0000313" key="2">
    <source>
        <dbReference type="Proteomes" id="UP001732700"/>
    </source>
</evidence>
<sequence>MADGAAKPELEKKSWADVEEEEEEAKAAAAAASSSSAAPTEQEVEAQAKQIEALSLSVPDDDGGAPEGPSLVDDSDDSQIQAVTSGDTVYESATTFEDLNLTPELLKGLRDEMGFSRPSKIQAITLPMILTPPYKDLVAQAHNGSGKTTCFVLGMLSRVDPNRKVPQAICICPTRELAQQNKSVLMRMGKFTGITCACAIPLAKKDYVPISRMPPVTDQVVIGTFWDAHEVDCQ</sequence>
<keyword evidence="2" id="KW-1185">Reference proteome</keyword>
<evidence type="ECO:0000313" key="1">
    <source>
        <dbReference type="EnsemblPlants" id="AVESA.00010b.r2.4CG1276410.1.CDS"/>
    </source>
</evidence>
<dbReference type="Proteomes" id="UP001732700">
    <property type="component" value="Chromosome 4C"/>
</dbReference>